<dbReference type="PANTHER" id="PTHR11909">
    <property type="entry name" value="CASEIN KINASE-RELATED"/>
    <property type="match status" value="1"/>
</dbReference>
<proteinExistence type="inferred from homology"/>
<dbReference type="AlphaFoldDB" id="A0A540LDA2"/>
<evidence type="ECO:0000313" key="3">
    <source>
        <dbReference type="Proteomes" id="UP000315295"/>
    </source>
</evidence>
<evidence type="ECO:0000313" key="2">
    <source>
        <dbReference type="EMBL" id="TQD84448.1"/>
    </source>
</evidence>
<dbReference type="EMBL" id="VIEB01000636">
    <property type="protein sequence ID" value="TQD84448.1"/>
    <property type="molecule type" value="Genomic_DNA"/>
</dbReference>
<dbReference type="Gene3D" id="1.10.510.10">
    <property type="entry name" value="Transferase(Phosphotransferase) domain 1"/>
    <property type="match status" value="1"/>
</dbReference>
<dbReference type="SUPFAM" id="SSF56112">
    <property type="entry name" value="Protein kinase-like (PK-like)"/>
    <property type="match status" value="1"/>
</dbReference>
<dbReference type="STRING" id="106549.A0A540LDA2"/>
<dbReference type="InterPro" id="IPR011009">
    <property type="entry name" value="Kinase-like_dom_sf"/>
</dbReference>
<comment type="similarity">
    <text evidence="1">Belongs to the protein kinase superfamily. CK1 Ser/Thr protein kinase family. Casein kinase I subfamily.</text>
</comment>
<comment type="caution">
    <text evidence="2">The sequence shown here is derived from an EMBL/GenBank/DDBJ whole genome shotgun (WGS) entry which is preliminary data.</text>
</comment>
<organism evidence="2 3">
    <name type="scientific">Malus baccata</name>
    <name type="common">Siberian crab apple</name>
    <name type="synonym">Pyrus baccata</name>
    <dbReference type="NCBI Taxonomy" id="106549"/>
    <lineage>
        <taxon>Eukaryota</taxon>
        <taxon>Viridiplantae</taxon>
        <taxon>Streptophyta</taxon>
        <taxon>Embryophyta</taxon>
        <taxon>Tracheophyta</taxon>
        <taxon>Spermatophyta</taxon>
        <taxon>Magnoliopsida</taxon>
        <taxon>eudicotyledons</taxon>
        <taxon>Gunneridae</taxon>
        <taxon>Pentapetalae</taxon>
        <taxon>rosids</taxon>
        <taxon>fabids</taxon>
        <taxon>Rosales</taxon>
        <taxon>Rosaceae</taxon>
        <taxon>Amygdaloideae</taxon>
        <taxon>Maleae</taxon>
        <taxon>Malus</taxon>
    </lineage>
</organism>
<accession>A0A540LDA2</accession>
<reference evidence="2 3" key="1">
    <citation type="journal article" date="2019" name="G3 (Bethesda)">
        <title>Sequencing of a Wild Apple (Malus baccata) Genome Unravels the Differences Between Cultivated and Wild Apple Species Regarding Disease Resistance and Cold Tolerance.</title>
        <authorList>
            <person name="Chen X."/>
        </authorList>
    </citation>
    <scope>NUCLEOTIDE SEQUENCE [LARGE SCALE GENOMIC DNA]</scope>
    <source>
        <strain evidence="3">cv. Shandingzi</strain>
        <tissue evidence="2">Leaves</tissue>
    </source>
</reference>
<dbReference type="Gene3D" id="3.30.200.20">
    <property type="entry name" value="Phosphorylase Kinase, domain 1"/>
    <property type="match status" value="1"/>
</dbReference>
<keyword evidence="3" id="KW-1185">Reference proteome</keyword>
<dbReference type="Proteomes" id="UP000315295">
    <property type="component" value="Unassembled WGS sequence"/>
</dbReference>
<name>A0A540LDA2_MALBA</name>
<evidence type="ECO:0000256" key="1">
    <source>
        <dbReference type="ARBA" id="ARBA00005926"/>
    </source>
</evidence>
<protein>
    <submittedName>
        <fullName evidence="2">Uncharacterized protein</fullName>
    </submittedName>
</protein>
<gene>
    <name evidence="2" type="ORF">C1H46_029979</name>
</gene>
<sequence length="311" mass="36091">MESVVGANGWVDRKSRSVVNGRFRVGPMIRFSQFGAVYHGTDTFTKQLVEIKLENVNAEYPVLIHESEVYNRLKGGAGISKVRWIGVEGDHNALVMDVLGLSLDNFFTCCSKKFCLKTVLMLAEKMVDIFSLAKQYRDTSTHQHIPYRDGKKWKHNVAYSSINAHRGVEQGCRDDLESLGYVLTYFLRGSLPWQEVSANTREEEFEKMCEIKESISIEELCQGYPTEFAAYLNYCRSLRFDEKPDYAYLRKLFRRLFDRKGYRRDLKYDWVRNPACLLSEEGIDVARRLYRKVVLYCPRNKNAGPVIKHCN</sequence>
<dbReference type="InterPro" id="IPR050235">
    <property type="entry name" value="CK1_Ser-Thr_kinase"/>
</dbReference>